<accession>A0A380PS41</accession>
<feature type="domain" description="Serine dehydratase-like alpha subunit" evidence="2">
    <location>
        <begin position="88"/>
        <end position="420"/>
    </location>
</feature>
<gene>
    <name evidence="3" type="ORF">NCTC11470_01456</name>
</gene>
<dbReference type="Pfam" id="PF03313">
    <property type="entry name" value="SDH_alpha"/>
    <property type="match status" value="1"/>
</dbReference>
<dbReference type="Proteomes" id="UP000254835">
    <property type="component" value="Unassembled WGS sequence"/>
</dbReference>
<dbReference type="InterPro" id="IPR021144">
    <property type="entry name" value="UPF0597"/>
</dbReference>
<organism evidence="3 4">
    <name type="scientific">Yersinia frederiksenii</name>
    <dbReference type="NCBI Taxonomy" id="29484"/>
    <lineage>
        <taxon>Bacteria</taxon>
        <taxon>Pseudomonadati</taxon>
        <taxon>Pseudomonadota</taxon>
        <taxon>Gammaproteobacteria</taxon>
        <taxon>Enterobacterales</taxon>
        <taxon>Yersiniaceae</taxon>
        <taxon>Yersinia</taxon>
    </lineage>
</organism>
<proteinExistence type="inferred from homology"/>
<dbReference type="GO" id="GO:0019450">
    <property type="term" value="P:L-cysteine catabolic process to pyruvate"/>
    <property type="evidence" value="ECO:0007669"/>
    <property type="project" value="TreeGrafter"/>
</dbReference>
<dbReference type="HAMAP" id="MF_01845">
    <property type="entry name" value="UPF0597"/>
    <property type="match status" value="1"/>
</dbReference>
<dbReference type="OrthoDB" id="41906at2"/>
<dbReference type="PANTHER" id="PTHR30501">
    <property type="entry name" value="UPF0597 PROTEIN YHAM"/>
    <property type="match status" value="1"/>
</dbReference>
<evidence type="ECO:0000256" key="1">
    <source>
        <dbReference type="HAMAP-Rule" id="MF_01845"/>
    </source>
</evidence>
<dbReference type="EMBL" id="UHJA01000001">
    <property type="protein sequence ID" value="SUP76425.1"/>
    <property type="molecule type" value="Genomic_DNA"/>
</dbReference>
<dbReference type="GeneID" id="57906686"/>
<dbReference type="PANTHER" id="PTHR30501:SF2">
    <property type="entry name" value="UPF0597 PROTEIN YHAM"/>
    <property type="match status" value="1"/>
</dbReference>
<evidence type="ECO:0000313" key="4">
    <source>
        <dbReference type="Proteomes" id="UP000254835"/>
    </source>
</evidence>
<protein>
    <recommendedName>
        <fullName evidence="1">UPF0597 protein NCTC11470_01456</fullName>
    </recommendedName>
</protein>
<dbReference type="RefSeq" id="WP_004711302.1">
    <property type="nucleotide sequence ID" value="NZ_CP023964.1"/>
</dbReference>
<dbReference type="InterPro" id="IPR005130">
    <property type="entry name" value="Ser_deHydtase-like_asu"/>
</dbReference>
<name>A0A380PS41_YERFR</name>
<dbReference type="PIRSF" id="PIRSF006054">
    <property type="entry name" value="UCP006054"/>
    <property type="match status" value="1"/>
</dbReference>
<comment type="similarity">
    <text evidence="1">Belongs to the UPF0597 family.</text>
</comment>
<evidence type="ECO:0000313" key="3">
    <source>
        <dbReference type="EMBL" id="SUP76425.1"/>
    </source>
</evidence>
<sequence length="426" mass="45344">MPKITHQQLLDWLKTEVKVSLGCTEPIAIAYAAAVAAKYLNGPTLKITGNISENLYKNAMGVTIPGTSYSGVTLAAAIGAIGGNADAELEVLKNITVEQISQAYQLNESGQVCLEAVESIDFIYIDITLYSLCDQCRVIIQGGHTNITDVYINNIKQAITEDLMTGNEKGMKLPEFSLNDAFEFITHVAAKDIIFMLKSAEINSALSDEGQRKNYGLNVNGALSQARKNGFISQDLLSQMLINTTAASDARMGGAPLPAMSNYGSGNQGITVTMPVVTLAKHLEVNDETLARALALAHLAAISIHMRYTRLSALCAASTAAMGAAAGMSWLLTKNYQTISYAISNMISDISGIICDGASNSCAMKVSTATASAFKSVLMAQQNSGAGERDGIVSCDVEGSINNLCQLVLSPMRQTDKEIISIMTRK</sequence>
<reference evidence="3 4" key="1">
    <citation type="submission" date="2018-06" db="EMBL/GenBank/DDBJ databases">
        <authorList>
            <consortium name="Pathogen Informatics"/>
            <person name="Doyle S."/>
        </authorList>
    </citation>
    <scope>NUCLEOTIDE SEQUENCE [LARGE SCALE GENOMIC DNA]</scope>
    <source>
        <strain evidence="3 4">NCTC11470</strain>
    </source>
</reference>
<dbReference type="GO" id="GO:0080146">
    <property type="term" value="F:L-cysteine desulfhydrase activity"/>
    <property type="evidence" value="ECO:0007669"/>
    <property type="project" value="TreeGrafter"/>
</dbReference>
<evidence type="ECO:0000259" key="2">
    <source>
        <dbReference type="Pfam" id="PF03313"/>
    </source>
</evidence>
<dbReference type="AlphaFoldDB" id="A0A380PS41"/>